<gene>
    <name evidence="2" type="ORF">ETSY1_30205</name>
</gene>
<dbReference type="PANTHER" id="PTHR34107">
    <property type="entry name" value="SLL0198 PROTEIN-RELATED"/>
    <property type="match status" value="1"/>
</dbReference>
<dbReference type="AlphaFoldDB" id="W4LDY8"/>
<dbReference type="InterPro" id="IPR012296">
    <property type="entry name" value="Nuclease_put_TT1808"/>
</dbReference>
<evidence type="ECO:0000259" key="1">
    <source>
        <dbReference type="Pfam" id="PF05685"/>
    </source>
</evidence>
<dbReference type="InterPro" id="IPR008538">
    <property type="entry name" value="Uma2"/>
</dbReference>
<sequence length="194" mass="21629">MVAVTRATTLHWPLSEEQFAELCTLNPEMRFEYTSTGDLIIMTSTGGWTGHLNMRLAVRIGSWAEADGTGLAFDSSTLFRLPNGAMRLPDVSWVSRERWDTLSPREQSGIVPLCPDFVLELHSPSDQLSALQHKMQEYLDNGARLGWLIDPIQQVVYVYQPNQPVEHLESTEAISGEPVLPAFNLSLAGLWSTS</sequence>
<dbReference type="HOGENOM" id="CLU_076312_3_0_7"/>
<dbReference type="PATRIC" id="fig|1429438.4.peg.5753"/>
<dbReference type="Gene3D" id="3.90.1570.10">
    <property type="entry name" value="tt1808, chain A"/>
    <property type="match status" value="1"/>
</dbReference>
<reference evidence="2 3" key="1">
    <citation type="journal article" date="2014" name="Nature">
        <title>An environmental bacterial taxon with a large and distinct metabolic repertoire.</title>
        <authorList>
            <person name="Wilson M.C."/>
            <person name="Mori T."/>
            <person name="Ruckert C."/>
            <person name="Uria A.R."/>
            <person name="Helf M.J."/>
            <person name="Takada K."/>
            <person name="Gernert C."/>
            <person name="Steffens U.A."/>
            <person name="Heycke N."/>
            <person name="Schmitt S."/>
            <person name="Rinke C."/>
            <person name="Helfrich E.J."/>
            <person name="Brachmann A.O."/>
            <person name="Gurgui C."/>
            <person name="Wakimoto T."/>
            <person name="Kracht M."/>
            <person name="Crusemann M."/>
            <person name="Hentschel U."/>
            <person name="Abe I."/>
            <person name="Matsunaga S."/>
            <person name="Kalinowski J."/>
            <person name="Takeyama H."/>
            <person name="Piel J."/>
        </authorList>
    </citation>
    <scope>NUCLEOTIDE SEQUENCE [LARGE SCALE GENOMIC DNA]</scope>
    <source>
        <strain evidence="3">TSY1</strain>
    </source>
</reference>
<dbReference type="EMBL" id="AZHW01000904">
    <property type="protein sequence ID" value="ETW95546.1"/>
    <property type="molecule type" value="Genomic_DNA"/>
</dbReference>
<evidence type="ECO:0000313" key="2">
    <source>
        <dbReference type="EMBL" id="ETW95546.1"/>
    </source>
</evidence>
<evidence type="ECO:0000313" key="3">
    <source>
        <dbReference type="Proteomes" id="UP000019141"/>
    </source>
</evidence>
<name>W4LDY8_ENTF1</name>
<feature type="domain" description="Putative restriction endonuclease" evidence="1">
    <location>
        <begin position="17"/>
        <end position="187"/>
    </location>
</feature>
<organism evidence="2 3">
    <name type="scientific">Entotheonella factor</name>
    <dbReference type="NCBI Taxonomy" id="1429438"/>
    <lineage>
        <taxon>Bacteria</taxon>
        <taxon>Pseudomonadati</taxon>
        <taxon>Nitrospinota/Tectimicrobiota group</taxon>
        <taxon>Candidatus Tectimicrobiota</taxon>
        <taxon>Candidatus Entotheonellia</taxon>
        <taxon>Candidatus Entotheonellales</taxon>
        <taxon>Candidatus Entotheonellaceae</taxon>
        <taxon>Candidatus Entotheonella</taxon>
    </lineage>
</organism>
<dbReference type="InterPro" id="IPR011335">
    <property type="entry name" value="Restrct_endonuc-II-like"/>
</dbReference>
<comment type="caution">
    <text evidence="2">The sequence shown here is derived from an EMBL/GenBank/DDBJ whole genome shotgun (WGS) entry which is preliminary data.</text>
</comment>
<keyword evidence="3" id="KW-1185">Reference proteome</keyword>
<protein>
    <recommendedName>
        <fullName evidence="1">Putative restriction endonuclease domain-containing protein</fullName>
    </recommendedName>
</protein>
<accession>W4LDY8</accession>
<dbReference type="CDD" id="cd06260">
    <property type="entry name" value="DUF820-like"/>
    <property type="match status" value="1"/>
</dbReference>
<dbReference type="Pfam" id="PF05685">
    <property type="entry name" value="Uma2"/>
    <property type="match status" value="1"/>
</dbReference>
<dbReference type="SUPFAM" id="SSF52980">
    <property type="entry name" value="Restriction endonuclease-like"/>
    <property type="match status" value="1"/>
</dbReference>
<proteinExistence type="predicted"/>
<dbReference type="Proteomes" id="UP000019141">
    <property type="component" value="Unassembled WGS sequence"/>
</dbReference>
<dbReference type="PANTHER" id="PTHR34107:SF7">
    <property type="entry name" value="SLR2092 PROTEIN"/>
    <property type="match status" value="1"/>
</dbReference>